<proteinExistence type="predicted"/>
<gene>
    <name evidence="2" type="ORF">GKE07_07975</name>
</gene>
<dbReference type="Proteomes" id="UP000479563">
    <property type="component" value="Unassembled WGS sequence"/>
</dbReference>
<evidence type="ECO:0000313" key="2">
    <source>
        <dbReference type="EMBL" id="MSC60133.1"/>
    </source>
</evidence>
<name>A0A6L5T8S5_9FIRM</name>
<accession>A0A6L5T8S5</accession>
<evidence type="ECO:0000313" key="3">
    <source>
        <dbReference type="Proteomes" id="UP000479563"/>
    </source>
</evidence>
<dbReference type="EMBL" id="WKQP01000010">
    <property type="protein sequence ID" value="MSC60133.1"/>
    <property type="molecule type" value="Genomic_DNA"/>
</dbReference>
<comment type="caution">
    <text evidence="2">The sequence shown here is derived from an EMBL/GenBank/DDBJ whole genome shotgun (WGS) entry which is preliminary data.</text>
</comment>
<evidence type="ECO:0000256" key="1">
    <source>
        <dbReference type="SAM" id="Phobius"/>
    </source>
</evidence>
<organism evidence="2 3">
    <name type="scientific">Agathobacter rectalis</name>
    <dbReference type="NCBI Taxonomy" id="39491"/>
    <lineage>
        <taxon>Bacteria</taxon>
        <taxon>Bacillati</taxon>
        <taxon>Bacillota</taxon>
        <taxon>Clostridia</taxon>
        <taxon>Lachnospirales</taxon>
        <taxon>Lachnospiraceae</taxon>
        <taxon>Agathobacter</taxon>
    </lineage>
</organism>
<sequence length="107" mass="11673">MNLEIFLLGLLIVSTLTGLVTEAIKTWLEEHKKSYYANTLAGYVAVVLSIAVGAAYVIMAGAAVNAKMAVCLIALMFLSWLSAMVGYDKVMQAISQFKTYKKSDKED</sequence>
<dbReference type="GO" id="GO:0004177">
    <property type="term" value="F:aminopeptidase activity"/>
    <property type="evidence" value="ECO:0007669"/>
    <property type="project" value="UniProtKB-KW"/>
</dbReference>
<reference evidence="2 3" key="1">
    <citation type="journal article" date="2019" name="Nat. Med.">
        <title>A library of human gut bacterial isolates paired with longitudinal multiomics data enables mechanistic microbiome research.</title>
        <authorList>
            <person name="Poyet M."/>
            <person name="Groussin M."/>
            <person name="Gibbons S.M."/>
            <person name="Avila-Pacheco J."/>
            <person name="Jiang X."/>
            <person name="Kearney S.M."/>
            <person name="Perrotta A.R."/>
            <person name="Berdy B."/>
            <person name="Zhao S."/>
            <person name="Lieberman T.D."/>
            <person name="Swanson P.K."/>
            <person name="Smith M."/>
            <person name="Roesemann S."/>
            <person name="Alexander J.E."/>
            <person name="Rich S.A."/>
            <person name="Livny J."/>
            <person name="Vlamakis H."/>
            <person name="Clish C."/>
            <person name="Bullock K."/>
            <person name="Deik A."/>
            <person name="Scott J."/>
            <person name="Pierce K.A."/>
            <person name="Xavier R.J."/>
            <person name="Alm E.J."/>
        </authorList>
    </citation>
    <scope>NUCLEOTIDE SEQUENCE [LARGE SCALE GENOMIC DNA]</scope>
    <source>
        <strain evidence="2 3">BIOML-A11</strain>
    </source>
</reference>
<dbReference type="AlphaFoldDB" id="A0A6L5T8S5"/>
<feature type="transmembrane region" description="Helical" evidence="1">
    <location>
        <begin position="66"/>
        <end position="87"/>
    </location>
</feature>
<keyword evidence="2" id="KW-0031">Aminopeptidase</keyword>
<feature type="transmembrane region" description="Helical" evidence="1">
    <location>
        <begin position="40"/>
        <end position="60"/>
    </location>
</feature>
<dbReference type="RefSeq" id="WP_154266949.1">
    <property type="nucleotide sequence ID" value="NZ_WKQP01000010.1"/>
</dbReference>
<keyword evidence="1" id="KW-0472">Membrane</keyword>
<keyword evidence="1" id="KW-1133">Transmembrane helix</keyword>
<protein>
    <submittedName>
        <fullName evidence="2">Aminopeptidase</fullName>
    </submittedName>
</protein>
<keyword evidence="1" id="KW-0812">Transmembrane</keyword>
<feature type="transmembrane region" description="Helical" evidence="1">
    <location>
        <begin position="6"/>
        <end position="28"/>
    </location>
</feature>
<keyword evidence="2" id="KW-0378">Hydrolase</keyword>
<keyword evidence="2" id="KW-0645">Protease</keyword>